<name>A0A4Y2LC04_ARAVE</name>
<keyword evidence="3" id="KW-1185">Reference proteome</keyword>
<dbReference type="SUPFAM" id="SSF52058">
    <property type="entry name" value="L domain-like"/>
    <property type="match status" value="1"/>
</dbReference>
<dbReference type="InterPro" id="IPR032675">
    <property type="entry name" value="LRR_dom_sf"/>
</dbReference>
<sequence>MSSYSFLVATVLILFIWFLRVANGNKCPPPEALYPCHCESGMDPVVRCINLTRMETINEIFQQSGDLRFKYFVLENSTLMFLPASSLVSKRFYGLMILNTKLIGLFDAVPSSSNTIAVFSLQNVVIQRGIKWEHFQKFTKLVNLQFIKIQIKTLGKEFTNNVPSGLTHLQLMGTNTTKLADGVFERLNKIYAFFITDNRIKVLKRNMFSRPCPVRNFAFE</sequence>
<dbReference type="OrthoDB" id="6415927at2759"/>
<feature type="signal peptide" evidence="1">
    <location>
        <begin position="1"/>
        <end position="24"/>
    </location>
</feature>
<accession>A0A4Y2LC04</accession>
<proteinExistence type="predicted"/>
<evidence type="ECO:0008006" key="4">
    <source>
        <dbReference type="Google" id="ProtNLM"/>
    </source>
</evidence>
<organism evidence="2 3">
    <name type="scientific">Araneus ventricosus</name>
    <name type="common">Orbweaver spider</name>
    <name type="synonym">Epeira ventricosa</name>
    <dbReference type="NCBI Taxonomy" id="182803"/>
    <lineage>
        <taxon>Eukaryota</taxon>
        <taxon>Metazoa</taxon>
        <taxon>Ecdysozoa</taxon>
        <taxon>Arthropoda</taxon>
        <taxon>Chelicerata</taxon>
        <taxon>Arachnida</taxon>
        <taxon>Araneae</taxon>
        <taxon>Araneomorphae</taxon>
        <taxon>Entelegynae</taxon>
        <taxon>Araneoidea</taxon>
        <taxon>Araneidae</taxon>
        <taxon>Araneus</taxon>
    </lineage>
</organism>
<gene>
    <name evidence="2" type="ORF">AVEN_131899_1</name>
</gene>
<reference evidence="2 3" key="1">
    <citation type="journal article" date="2019" name="Sci. Rep.">
        <title>Orb-weaving spider Araneus ventricosus genome elucidates the spidroin gene catalogue.</title>
        <authorList>
            <person name="Kono N."/>
            <person name="Nakamura H."/>
            <person name="Ohtoshi R."/>
            <person name="Moran D.A.P."/>
            <person name="Shinohara A."/>
            <person name="Yoshida Y."/>
            <person name="Fujiwara M."/>
            <person name="Mori M."/>
            <person name="Tomita M."/>
            <person name="Arakawa K."/>
        </authorList>
    </citation>
    <scope>NUCLEOTIDE SEQUENCE [LARGE SCALE GENOMIC DNA]</scope>
</reference>
<evidence type="ECO:0000313" key="3">
    <source>
        <dbReference type="Proteomes" id="UP000499080"/>
    </source>
</evidence>
<dbReference type="Gene3D" id="3.80.10.10">
    <property type="entry name" value="Ribonuclease Inhibitor"/>
    <property type="match status" value="1"/>
</dbReference>
<dbReference type="EMBL" id="BGPR01005656">
    <property type="protein sequence ID" value="GBN12175.1"/>
    <property type="molecule type" value="Genomic_DNA"/>
</dbReference>
<dbReference type="Proteomes" id="UP000499080">
    <property type="component" value="Unassembled WGS sequence"/>
</dbReference>
<keyword evidence="1" id="KW-0732">Signal</keyword>
<protein>
    <recommendedName>
        <fullName evidence="4">LRRNT domain-containing protein</fullName>
    </recommendedName>
</protein>
<dbReference type="AlphaFoldDB" id="A0A4Y2LC04"/>
<evidence type="ECO:0000256" key="1">
    <source>
        <dbReference type="SAM" id="SignalP"/>
    </source>
</evidence>
<feature type="chain" id="PRO_5021340091" description="LRRNT domain-containing protein" evidence="1">
    <location>
        <begin position="25"/>
        <end position="220"/>
    </location>
</feature>
<comment type="caution">
    <text evidence="2">The sequence shown here is derived from an EMBL/GenBank/DDBJ whole genome shotgun (WGS) entry which is preliminary data.</text>
</comment>
<evidence type="ECO:0000313" key="2">
    <source>
        <dbReference type="EMBL" id="GBN12175.1"/>
    </source>
</evidence>